<dbReference type="OrthoDB" id="26525at2759"/>
<dbReference type="EMBL" id="MU001633">
    <property type="protein sequence ID" value="KAF2485056.1"/>
    <property type="molecule type" value="Genomic_DNA"/>
</dbReference>
<keyword evidence="3" id="KW-1185">Reference proteome</keyword>
<gene>
    <name evidence="2" type="ORF">BDY17DRAFT_321933</name>
</gene>
<dbReference type="GeneID" id="54477726"/>
<protein>
    <recommendedName>
        <fullName evidence="1">NTF2-like domain-containing protein</fullName>
    </recommendedName>
</protein>
<dbReference type="InterPro" id="IPR058645">
    <property type="entry name" value="NTF2-like_dom_7"/>
</dbReference>
<organism evidence="2 3">
    <name type="scientific">Neohortaea acidophila</name>
    <dbReference type="NCBI Taxonomy" id="245834"/>
    <lineage>
        <taxon>Eukaryota</taxon>
        <taxon>Fungi</taxon>
        <taxon>Dikarya</taxon>
        <taxon>Ascomycota</taxon>
        <taxon>Pezizomycotina</taxon>
        <taxon>Dothideomycetes</taxon>
        <taxon>Dothideomycetidae</taxon>
        <taxon>Mycosphaerellales</taxon>
        <taxon>Teratosphaeriaceae</taxon>
        <taxon>Neohortaea</taxon>
    </lineage>
</organism>
<reference evidence="2" key="1">
    <citation type="journal article" date="2020" name="Stud. Mycol.">
        <title>101 Dothideomycetes genomes: a test case for predicting lifestyles and emergence of pathogens.</title>
        <authorList>
            <person name="Haridas S."/>
            <person name="Albert R."/>
            <person name="Binder M."/>
            <person name="Bloem J."/>
            <person name="Labutti K."/>
            <person name="Salamov A."/>
            <person name="Andreopoulos B."/>
            <person name="Baker S."/>
            <person name="Barry K."/>
            <person name="Bills G."/>
            <person name="Bluhm B."/>
            <person name="Cannon C."/>
            <person name="Castanera R."/>
            <person name="Culley D."/>
            <person name="Daum C."/>
            <person name="Ezra D."/>
            <person name="Gonzalez J."/>
            <person name="Henrissat B."/>
            <person name="Kuo A."/>
            <person name="Liang C."/>
            <person name="Lipzen A."/>
            <person name="Lutzoni F."/>
            <person name="Magnuson J."/>
            <person name="Mondo S."/>
            <person name="Nolan M."/>
            <person name="Ohm R."/>
            <person name="Pangilinan J."/>
            <person name="Park H.-J."/>
            <person name="Ramirez L."/>
            <person name="Alfaro M."/>
            <person name="Sun H."/>
            <person name="Tritt A."/>
            <person name="Yoshinaga Y."/>
            <person name="Zwiers L.-H."/>
            <person name="Turgeon B."/>
            <person name="Goodwin S."/>
            <person name="Spatafora J."/>
            <person name="Crous P."/>
            <person name="Grigoriev I."/>
        </authorList>
    </citation>
    <scope>NUCLEOTIDE SEQUENCE</scope>
    <source>
        <strain evidence="2">CBS 113389</strain>
    </source>
</reference>
<dbReference type="Proteomes" id="UP000799767">
    <property type="component" value="Unassembled WGS sequence"/>
</dbReference>
<sequence>MTEAQATQVANFWPALIGNYTKTLAQEILAENYTDYSESALSLNQVCPQVSGAAPPLTAPVFTSRQQFEEGQGSQPAIDSQVLNIWPACTTVTLRYNMTNLGTRPVITVVVIEAIEAPSSNKYPWIISDTFSEFDSEAWIQNLKDANKC</sequence>
<dbReference type="AlphaFoldDB" id="A0A6A6PZ60"/>
<name>A0A6A6PZ60_9PEZI</name>
<evidence type="ECO:0000313" key="2">
    <source>
        <dbReference type="EMBL" id="KAF2485056.1"/>
    </source>
</evidence>
<feature type="domain" description="NTF2-like" evidence="1">
    <location>
        <begin position="1"/>
        <end position="144"/>
    </location>
</feature>
<evidence type="ECO:0000313" key="3">
    <source>
        <dbReference type="Proteomes" id="UP000799767"/>
    </source>
</evidence>
<evidence type="ECO:0000259" key="1">
    <source>
        <dbReference type="Pfam" id="PF26534"/>
    </source>
</evidence>
<accession>A0A6A6PZ60</accession>
<dbReference type="RefSeq" id="XP_033591625.1">
    <property type="nucleotide sequence ID" value="XM_033736724.1"/>
</dbReference>
<proteinExistence type="predicted"/>
<dbReference type="Pfam" id="PF26534">
    <property type="entry name" value="NTF2_7"/>
    <property type="match status" value="1"/>
</dbReference>